<feature type="transmembrane region" description="Helical" evidence="8">
    <location>
        <begin position="252"/>
        <end position="273"/>
    </location>
</feature>
<organism evidence="10 11">
    <name type="scientific">Rhodococcus pseudokoreensis</name>
    <dbReference type="NCBI Taxonomy" id="2811421"/>
    <lineage>
        <taxon>Bacteria</taxon>
        <taxon>Bacillati</taxon>
        <taxon>Actinomycetota</taxon>
        <taxon>Actinomycetes</taxon>
        <taxon>Mycobacteriales</taxon>
        <taxon>Nocardiaceae</taxon>
        <taxon>Rhodococcus</taxon>
    </lineage>
</organism>
<feature type="transmembrane region" description="Helical" evidence="8">
    <location>
        <begin position="307"/>
        <end position="332"/>
    </location>
</feature>
<feature type="transmembrane region" description="Helical" evidence="8">
    <location>
        <begin position="108"/>
        <end position="128"/>
    </location>
</feature>
<reference evidence="10 11" key="1">
    <citation type="journal article" date="2021" name="Microbiol. Resour. Announc.">
        <title>Complete Genome Sequences of Two Rhodococcus sp. Strains with Large and Linear Chromosomes, Isolated from Apple Rhizosphere.</title>
        <authorList>
            <person name="Benning S."/>
            <person name="Brugnone N."/>
            <person name="Siani R."/>
            <person name="Kublik S."/>
            <person name="Schloter M."/>
            <person name="Rad V."/>
        </authorList>
    </citation>
    <scope>NUCLEOTIDE SEQUENCE [LARGE SCALE GENOMIC DNA]</scope>
    <source>
        <strain evidence="10 11">R79</strain>
    </source>
</reference>
<evidence type="ECO:0000256" key="5">
    <source>
        <dbReference type="ARBA" id="ARBA00022989"/>
    </source>
</evidence>
<feature type="domain" description="Major facilitator superfamily (MFS) profile" evidence="9">
    <location>
        <begin position="1"/>
        <end position="399"/>
    </location>
</feature>
<feature type="transmembrane region" description="Helical" evidence="8">
    <location>
        <begin position="78"/>
        <end position="102"/>
    </location>
</feature>
<feature type="transmembrane region" description="Helical" evidence="8">
    <location>
        <begin position="344"/>
        <end position="365"/>
    </location>
</feature>
<keyword evidence="5 8" id="KW-1133">Transmembrane helix</keyword>
<gene>
    <name evidence="10" type="ORF">JWS13_42580</name>
</gene>
<dbReference type="InterPro" id="IPR005829">
    <property type="entry name" value="Sugar_transporter_CS"/>
</dbReference>
<dbReference type="PROSITE" id="PS50850">
    <property type="entry name" value="MFS"/>
    <property type="match status" value="1"/>
</dbReference>
<dbReference type="InterPro" id="IPR011701">
    <property type="entry name" value="MFS"/>
</dbReference>
<accession>A0A974ZY75</accession>
<evidence type="ECO:0000256" key="1">
    <source>
        <dbReference type="ARBA" id="ARBA00004651"/>
    </source>
</evidence>
<keyword evidence="2" id="KW-0813">Transport</keyword>
<dbReference type="PANTHER" id="PTHR23517">
    <property type="entry name" value="RESISTANCE PROTEIN MDTM, PUTATIVE-RELATED-RELATED"/>
    <property type="match status" value="1"/>
</dbReference>
<feature type="region of interest" description="Disordered" evidence="7">
    <location>
        <begin position="400"/>
        <end position="449"/>
    </location>
</feature>
<keyword evidence="6 8" id="KW-0472">Membrane</keyword>
<name>A0A974ZY75_9NOCA</name>
<feature type="transmembrane region" description="Helical" evidence="8">
    <location>
        <begin position="371"/>
        <end position="392"/>
    </location>
</feature>
<evidence type="ECO:0000256" key="2">
    <source>
        <dbReference type="ARBA" id="ARBA00022448"/>
    </source>
</evidence>
<reference evidence="10 11" key="2">
    <citation type="journal article" date="2022" name="Arch. Microbiol.">
        <title>Rhodococcus pseudokoreensis sp. nov. isolated from the rhizosphere of young M26 apple rootstocks.</title>
        <authorList>
            <person name="Kampfer P."/>
            <person name="Glaeser S.P."/>
            <person name="Blom J."/>
            <person name="Wolf J."/>
            <person name="Benning S."/>
            <person name="Schloter M."/>
            <person name="Neumann-Schaal M."/>
        </authorList>
    </citation>
    <scope>NUCLEOTIDE SEQUENCE [LARGE SCALE GENOMIC DNA]</scope>
    <source>
        <strain evidence="10 11">R79</strain>
    </source>
</reference>
<dbReference type="Proteomes" id="UP000662986">
    <property type="component" value="Chromosome"/>
</dbReference>
<dbReference type="InterPro" id="IPR050171">
    <property type="entry name" value="MFS_Transporters"/>
</dbReference>
<evidence type="ECO:0000313" key="11">
    <source>
        <dbReference type="Proteomes" id="UP000662986"/>
    </source>
</evidence>
<dbReference type="InterPro" id="IPR020846">
    <property type="entry name" value="MFS_dom"/>
</dbReference>
<keyword evidence="4 8" id="KW-0812">Transmembrane</keyword>
<evidence type="ECO:0000259" key="9">
    <source>
        <dbReference type="PROSITE" id="PS50850"/>
    </source>
</evidence>
<keyword evidence="11" id="KW-1185">Reference proteome</keyword>
<evidence type="ECO:0000256" key="6">
    <source>
        <dbReference type="ARBA" id="ARBA00023136"/>
    </source>
</evidence>
<dbReference type="EMBL" id="CP070619">
    <property type="protein sequence ID" value="QSE94824.1"/>
    <property type="molecule type" value="Genomic_DNA"/>
</dbReference>
<dbReference type="PROSITE" id="PS00216">
    <property type="entry name" value="SUGAR_TRANSPORT_1"/>
    <property type="match status" value="1"/>
</dbReference>
<protein>
    <submittedName>
        <fullName evidence="10">MFS transporter</fullName>
    </submittedName>
</protein>
<comment type="subcellular location">
    <subcellularLocation>
        <location evidence="1">Cell membrane</location>
        <topology evidence="1">Multi-pass membrane protein</topology>
    </subcellularLocation>
</comment>
<dbReference type="RefSeq" id="WP_206011082.1">
    <property type="nucleotide sequence ID" value="NZ_CP070619.1"/>
</dbReference>
<keyword evidence="3" id="KW-1003">Cell membrane</keyword>
<feature type="compositionally biased region" description="Polar residues" evidence="7">
    <location>
        <begin position="404"/>
        <end position="414"/>
    </location>
</feature>
<dbReference type="SUPFAM" id="SSF103473">
    <property type="entry name" value="MFS general substrate transporter"/>
    <property type="match status" value="1"/>
</dbReference>
<evidence type="ECO:0000256" key="7">
    <source>
        <dbReference type="SAM" id="MobiDB-lite"/>
    </source>
</evidence>
<feature type="transmembrane region" description="Helical" evidence="8">
    <location>
        <begin position="217"/>
        <end position="237"/>
    </location>
</feature>
<dbReference type="InterPro" id="IPR036259">
    <property type="entry name" value="MFS_trans_sf"/>
</dbReference>
<feature type="transmembrane region" description="Helical" evidence="8">
    <location>
        <begin position="47"/>
        <end position="66"/>
    </location>
</feature>
<sequence>MATTSTDSKGLGWCLAAASTVTAVFVLSNAPTPLYTRWQAEWKFTSGTLTIVFGAYMVGLIGALLVTGKLADRYGRKVVLVPGLIAAVTASGLFLSATNVMWLLAARLLAGAAVGAAVTAGMSATVDLAPEHRRRTGSMIASAAMVFGAGLGPLLSGTLTQLIDTPQSWIFGIVLAVTSLTLVIAIRLPLPRPSVDDGPVERLWSWPSVPHPNRRELAWGVAAFAPGITATSFFLSLGPTVLADGIDSPSPLLAGATACGMFLVATGVQFALAHLRTRTHLALSSSAAFVSMVTLTATVTVSPTPALFVIAALLAGAAQGLGQLAALTLIGTRIPSHHGAEANAALNIAGYIPAALLPVGTGYLIQFAPFGTAVATFTAIVMACSLTALITVRVGTADHLVSPTPGSTPRNSAESLAHRRYDRDPTCLPGVSGPTPPSTLVRSSAEGLD</sequence>
<dbReference type="Pfam" id="PF07690">
    <property type="entry name" value="MFS_1"/>
    <property type="match status" value="1"/>
</dbReference>
<feature type="transmembrane region" description="Helical" evidence="8">
    <location>
        <begin position="140"/>
        <end position="163"/>
    </location>
</feature>
<evidence type="ECO:0000256" key="8">
    <source>
        <dbReference type="SAM" id="Phobius"/>
    </source>
</evidence>
<evidence type="ECO:0000256" key="4">
    <source>
        <dbReference type="ARBA" id="ARBA00022692"/>
    </source>
</evidence>
<feature type="transmembrane region" description="Helical" evidence="8">
    <location>
        <begin position="280"/>
        <end position="301"/>
    </location>
</feature>
<dbReference type="PANTHER" id="PTHR23517:SF13">
    <property type="entry name" value="MAJOR FACILITATOR SUPERFAMILY MFS_1"/>
    <property type="match status" value="1"/>
</dbReference>
<feature type="compositionally biased region" description="Basic and acidic residues" evidence="7">
    <location>
        <begin position="416"/>
        <end position="425"/>
    </location>
</feature>
<dbReference type="Gene3D" id="1.20.1250.20">
    <property type="entry name" value="MFS general substrate transporter like domains"/>
    <property type="match status" value="1"/>
</dbReference>
<proteinExistence type="predicted"/>
<evidence type="ECO:0000313" key="10">
    <source>
        <dbReference type="EMBL" id="QSE94824.1"/>
    </source>
</evidence>
<evidence type="ECO:0000256" key="3">
    <source>
        <dbReference type="ARBA" id="ARBA00022475"/>
    </source>
</evidence>
<feature type="transmembrane region" description="Helical" evidence="8">
    <location>
        <begin position="169"/>
        <end position="190"/>
    </location>
</feature>